<evidence type="ECO:0000256" key="13">
    <source>
        <dbReference type="ARBA" id="ARBA00023242"/>
    </source>
</evidence>
<evidence type="ECO:0000313" key="15">
    <source>
        <dbReference type="EMBL" id="CCE63717.1"/>
    </source>
</evidence>
<dbReference type="GO" id="GO:0046872">
    <property type="term" value="F:metal ion binding"/>
    <property type="evidence" value="ECO:0007669"/>
    <property type="project" value="UniProtKB-KW"/>
</dbReference>
<accession>G8BUD1</accession>
<evidence type="ECO:0000313" key="16">
    <source>
        <dbReference type="Proteomes" id="UP000005666"/>
    </source>
</evidence>
<evidence type="ECO:0000256" key="11">
    <source>
        <dbReference type="ARBA" id="ARBA00022833"/>
    </source>
</evidence>
<evidence type="ECO:0000256" key="10">
    <source>
        <dbReference type="ARBA" id="ARBA00022801"/>
    </source>
</evidence>
<dbReference type="KEGG" id="tpf:TPHA_0F02360"/>
<dbReference type="GO" id="GO:0070452">
    <property type="term" value="P:positive regulation of ergosterol biosynthetic process"/>
    <property type="evidence" value="ECO:0007669"/>
    <property type="project" value="EnsemblFungi"/>
</dbReference>
<keyword evidence="10" id="KW-0378">Hydrolase</keyword>
<keyword evidence="12" id="KW-0482">Metalloprotease</keyword>
<dbReference type="InterPro" id="IPR050242">
    <property type="entry name" value="JAMM_MPN+_peptidase_M67A"/>
</dbReference>
<dbReference type="GO" id="GO:0000747">
    <property type="term" value="P:conjugation with cellular fusion"/>
    <property type="evidence" value="ECO:0007669"/>
    <property type="project" value="EnsemblFungi"/>
</dbReference>
<keyword evidence="9" id="KW-0736">Signalosome</keyword>
<dbReference type="OMA" id="QMESYEY"/>
<dbReference type="GO" id="GO:0071444">
    <property type="term" value="P:cellular response to pheromone"/>
    <property type="evidence" value="ECO:0007669"/>
    <property type="project" value="EnsemblFungi"/>
</dbReference>
<dbReference type="AlphaFoldDB" id="G8BUD1"/>
<comment type="subcellular location">
    <subcellularLocation>
        <location evidence="2">Cytoplasm</location>
    </subcellularLocation>
    <subcellularLocation>
        <location evidence="1">Nucleus</location>
    </subcellularLocation>
</comment>
<dbReference type="HOGENOM" id="CLU_031199_1_0_1"/>
<evidence type="ECO:0000256" key="8">
    <source>
        <dbReference type="ARBA" id="ARBA00022723"/>
    </source>
</evidence>
<dbReference type="SMART" id="SM00232">
    <property type="entry name" value="JAB_MPN"/>
    <property type="match status" value="1"/>
</dbReference>
<dbReference type="GO" id="GO:0005737">
    <property type="term" value="C:cytoplasm"/>
    <property type="evidence" value="ECO:0007669"/>
    <property type="project" value="UniProtKB-SubCell"/>
</dbReference>
<dbReference type="GO" id="GO:0000338">
    <property type="term" value="P:protein deneddylation"/>
    <property type="evidence" value="ECO:0007669"/>
    <property type="project" value="EnsemblFungi"/>
</dbReference>
<evidence type="ECO:0000256" key="12">
    <source>
        <dbReference type="ARBA" id="ARBA00023049"/>
    </source>
</evidence>
<proteinExistence type="inferred from homology"/>
<name>G8BUD1_TETPH</name>
<dbReference type="GO" id="GO:0008180">
    <property type="term" value="C:COP9 signalosome"/>
    <property type="evidence" value="ECO:0007669"/>
    <property type="project" value="UniProtKB-KW"/>
</dbReference>
<comment type="similarity">
    <text evidence="3">Belongs to the peptidase M67A family. CSN5 subfamily.</text>
</comment>
<dbReference type="InterPro" id="IPR000555">
    <property type="entry name" value="JAMM/MPN+_dom"/>
</dbReference>
<dbReference type="InterPro" id="IPR037518">
    <property type="entry name" value="MPN"/>
</dbReference>
<dbReference type="eggNOG" id="KOG1554">
    <property type="taxonomic scope" value="Eukaryota"/>
</dbReference>
<protein>
    <recommendedName>
        <fullName evidence="5">COP9 signalosome complex subunit 5</fullName>
    </recommendedName>
</protein>
<dbReference type="RefSeq" id="XP_003686151.1">
    <property type="nucleotide sequence ID" value="XM_003686103.1"/>
</dbReference>
<gene>
    <name evidence="15" type="primary">TPHA0F02360</name>
    <name evidence="15" type="ordered locus">TPHA_0F02360</name>
</gene>
<evidence type="ECO:0000256" key="1">
    <source>
        <dbReference type="ARBA" id="ARBA00004123"/>
    </source>
</evidence>
<keyword evidence="11" id="KW-0862">Zinc</keyword>
<evidence type="ECO:0000256" key="5">
    <source>
        <dbReference type="ARBA" id="ARBA00014880"/>
    </source>
</evidence>
<evidence type="ECO:0000256" key="3">
    <source>
        <dbReference type="ARBA" id="ARBA00006008"/>
    </source>
</evidence>
<keyword evidence="7" id="KW-0645">Protease</keyword>
<dbReference type="Gene3D" id="3.40.140.10">
    <property type="entry name" value="Cytidine Deaminase, domain 2"/>
    <property type="match status" value="1"/>
</dbReference>
<evidence type="ECO:0000259" key="14">
    <source>
        <dbReference type="PROSITE" id="PS50249"/>
    </source>
</evidence>
<evidence type="ECO:0000256" key="4">
    <source>
        <dbReference type="ARBA" id="ARBA00011098"/>
    </source>
</evidence>
<dbReference type="EMBL" id="HE612861">
    <property type="protein sequence ID" value="CCE63717.1"/>
    <property type="molecule type" value="Genomic_DNA"/>
</dbReference>
<evidence type="ECO:0000256" key="7">
    <source>
        <dbReference type="ARBA" id="ARBA00022670"/>
    </source>
</evidence>
<dbReference type="GO" id="GO:0006508">
    <property type="term" value="P:proteolysis"/>
    <property type="evidence" value="ECO:0007669"/>
    <property type="project" value="UniProtKB-KW"/>
</dbReference>
<organism evidence="15 16">
    <name type="scientific">Tetrapisispora phaffii (strain ATCC 24235 / CBS 4417 / NBRC 1672 / NRRL Y-8282 / UCD 70-5)</name>
    <name type="common">Yeast</name>
    <name type="synonym">Fabospora phaffii</name>
    <dbReference type="NCBI Taxonomy" id="1071381"/>
    <lineage>
        <taxon>Eukaryota</taxon>
        <taxon>Fungi</taxon>
        <taxon>Dikarya</taxon>
        <taxon>Ascomycota</taxon>
        <taxon>Saccharomycotina</taxon>
        <taxon>Saccharomycetes</taxon>
        <taxon>Saccharomycetales</taxon>
        <taxon>Saccharomycetaceae</taxon>
        <taxon>Tetrapisispora</taxon>
    </lineage>
</organism>
<dbReference type="GeneID" id="11535390"/>
<keyword evidence="6" id="KW-0963">Cytoplasm</keyword>
<keyword evidence="13" id="KW-0539">Nucleus</keyword>
<keyword evidence="8" id="KW-0479">Metal-binding</keyword>
<dbReference type="GO" id="GO:0004222">
    <property type="term" value="F:metalloendopeptidase activity"/>
    <property type="evidence" value="ECO:0007669"/>
    <property type="project" value="EnsemblFungi"/>
</dbReference>
<keyword evidence="16" id="KW-1185">Reference proteome</keyword>
<dbReference type="PANTHER" id="PTHR10410">
    <property type="entry name" value="EUKARYOTIC TRANSLATION INITIATION FACTOR 3 -RELATED"/>
    <property type="match status" value="1"/>
</dbReference>
<feature type="domain" description="MPN" evidence="14">
    <location>
        <begin position="76"/>
        <end position="214"/>
    </location>
</feature>
<evidence type="ECO:0000256" key="6">
    <source>
        <dbReference type="ARBA" id="ARBA00022490"/>
    </source>
</evidence>
<dbReference type="SUPFAM" id="SSF102712">
    <property type="entry name" value="JAB1/MPN domain"/>
    <property type="match status" value="1"/>
</dbReference>
<dbReference type="PROSITE" id="PS50249">
    <property type="entry name" value="MPN"/>
    <property type="match status" value="1"/>
</dbReference>
<evidence type="ECO:0000256" key="9">
    <source>
        <dbReference type="ARBA" id="ARBA00022790"/>
    </source>
</evidence>
<reference evidence="15 16" key="1">
    <citation type="journal article" date="2011" name="Proc. Natl. Acad. Sci. U.S.A.">
        <title>Evolutionary erosion of yeast sex chromosomes by mating-type switching accidents.</title>
        <authorList>
            <person name="Gordon J.L."/>
            <person name="Armisen D."/>
            <person name="Proux-Wera E."/>
            <person name="Oheigeartaigh S.S."/>
            <person name="Byrne K.P."/>
            <person name="Wolfe K.H."/>
        </authorList>
    </citation>
    <scope>NUCLEOTIDE SEQUENCE [LARGE SCALE GENOMIC DNA]</scope>
    <source>
        <strain evidence="16">ATCC 24235 / CBS 4417 / NBRC 1672 / NRRL Y-8282 / UCD 70-5</strain>
    </source>
</reference>
<evidence type="ECO:0000256" key="2">
    <source>
        <dbReference type="ARBA" id="ARBA00004496"/>
    </source>
</evidence>
<dbReference type="Pfam" id="PF01398">
    <property type="entry name" value="JAB"/>
    <property type="match status" value="1"/>
</dbReference>
<dbReference type="OrthoDB" id="605656at2759"/>
<dbReference type="Proteomes" id="UP000005666">
    <property type="component" value="Chromosome 6"/>
</dbReference>
<dbReference type="STRING" id="1071381.G8BUD1"/>
<sequence length="432" mass="49357">MSLENIQFSELDEAIRSHYDQKCDDNGKHNKNKHAELPNQEYLETSRSIYETSHRLESNFDNSESWGNNPNYFNQVLLSKLAACKMLNHGHRGEDIEVMGILVGTTIENNIVIHDTFEIPVEGTETRVNAQMESYEYMVQYAEEVIENNEKQSTIVGWYHTHPGYGCWLSNVDIQTQKLNQSYQDPYVAVVLDPHKSSKEGIIELGAFRTKPSPLNKTIDTFYELPIKIFDSELNYSLAYNHLSYKCPQIDLNLSSILYSQLLESLKHNISLSKSSKSKTLKISQDQLNNMNNDNIKTNMAMYRTVSSTSLTSTNSGRNTSDIDMIRNDIADSGSMTSSINQYKEFGSTRSDSVHCLANESMFHSSNNPFKESLLRDASSNLVPNTLSFDIESEGIHTGNLKREFEQKKDMLLGLKLQEYRNLKLYHDIFSL</sequence>
<comment type="subunit">
    <text evidence="4">Component of the COP9 signalosome (CSN) complex.</text>
</comment>
<dbReference type="FunFam" id="3.40.140.10:FF:000203">
    <property type="entry name" value="COP9 signalosome complex subunit 5"/>
    <property type="match status" value="1"/>
</dbReference>